<dbReference type="Proteomes" id="UP001196413">
    <property type="component" value="Unassembled WGS sequence"/>
</dbReference>
<gene>
    <name evidence="1" type="ORF">KIN20_001120</name>
</gene>
<proteinExistence type="predicted"/>
<protein>
    <submittedName>
        <fullName evidence="1">Uncharacterized protein</fullName>
    </submittedName>
</protein>
<keyword evidence="2" id="KW-1185">Reference proteome</keyword>
<evidence type="ECO:0000313" key="2">
    <source>
        <dbReference type="Proteomes" id="UP001196413"/>
    </source>
</evidence>
<dbReference type="AlphaFoldDB" id="A0AAD5LVQ3"/>
<organism evidence="1 2">
    <name type="scientific">Parelaphostrongylus tenuis</name>
    <name type="common">Meningeal worm</name>
    <dbReference type="NCBI Taxonomy" id="148309"/>
    <lineage>
        <taxon>Eukaryota</taxon>
        <taxon>Metazoa</taxon>
        <taxon>Ecdysozoa</taxon>
        <taxon>Nematoda</taxon>
        <taxon>Chromadorea</taxon>
        <taxon>Rhabditida</taxon>
        <taxon>Rhabditina</taxon>
        <taxon>Rhabditomorpha</taxon>
        <taxon>Strongyloidea</taxon>
        <taxon>Metastrongylidae</taxon>
        <taxon>Parelaphostrongylus</taxon>
    </lineage>
</organism>
<reference evidence="1" key="1">
    <citation type="submission" date="2021-06" db="EMBL/GenBank/DDBJ databases">
        <title>Parelaphostrongylus tenuis whole genome reference sequence.</title>
        <authorList>
            <person name="Garwood T.J."/>
            <person name="Larsen P.A."/>
            <person name="Fountain-Jones N.M."/>
            <person name="Garbe J.R."/>
            <person name="Macchietto M.G."/>
            <person name="Kania S.A."/>
            <person name="Gerhold R.W."/>
            <person name="Richards J.E."/>
            <person name="Wolf T.M."/>
        </authorList>
    </citation>
    <scope>NUCLEOTIDE SEQUENCE</scope>
    <source>
        <strain evidence="1">MNPRO001-30</strain>
        <tissue evidence="1">Meninges</tissue>
    </source>
</reference>
<name>A0AAD5LVQ3_PARTN</name>
<dbReference type="EMBL" id="JAHQIW010000161">
    <property type="protein sequence ID" value="KAJ1346355.1"/>
    <property type="molecule type" value="Genomic_DNA"/>
</dbReference>
<comment type="caution">
    <text evidence="1">The sequence shown here is derived from an EMBL/GenBank/DDBJ whole genome shotgun (WGS) entry which is preliminary data.</text>
</comment>
<accession>A0AAD5LVQ3</accession>
<evidence type="ECO:0000313" key="1">
    <source>
        <dbReference type="EMBL" id="KAJ1346355.1"/>
    </source>
</evidence>
<sequence length="74" mass="8397">MTMANSVRTTEHEHPKTAEFVIVVRNYQSGEPRILSSGMTVPDAFPCRYHSQTTTTDVQFGLMQQTCHQNSGYF</sequence>